<name>A0A6A4GV26_9AGAR</name>
<gene>
    <name evidence="3" type="ORF">BT96DRAFT_890163</name>
</gene>
<feature type="compositionally biased region" description="Polar residues" evidence="2">
    <location>
        <begin position="497"/>
        <end position="506"/>
    </location>
</feature>
<sequence length="1075" mass="122310">MEAFLTDAQSKELVADSLKEKYEKLQLRHENLAREKQSASDEFQRRLAEIEALNRKLAESHAQQLLDLQAHSEAQIRELQAASEKSKEVYMADTQSKELVADSLKEEYEKLQLRHKNMAQEKQSASDEFQRRLASMEALNQKLAESHAQQLSEVQAHSEAQIRELQAAKEKSEEAYLADAQSKELVADSLKEEYEKLQLRLKDLTREKQSVITDYTALRTTVQDLKSSLEHERKLNTASRSALSAAQDQGLRHHQVKLDSLQARNDALEAEILRLQTTPEAIQQRLEETISELEQVKMSHELKIPRLELDIRRLVDSESEAKQSAEKANASLEKLQAQKQQDSDSFSSRIHQLEQENNALRTSGTNGNWVLKSRFEALTNAYTDLKADFLKVNEENYDLQRTHKTVQEELQMHLHSTCPQTPRERSPLTVHLESLQQELRSSHQEKESLQQQLFQAHAENQLLKEASQNLESSRITHNTGHAKEDGASPPSIYPVPESTQTSNHSNGVEPDEPFDHSISPDFIWRRRNDETEPCQSGSNLPPSSSSQPYPPSSSQSSAVPAAAGRVFLAEPKRKTLAHANVRAELYYADMEYARTHPGYKLGPELKPPPEYSSSGGGPMRIKLSQKDKPSPYVLDSRKRRFRWLGRAFMAEPETMNFTETRPANSNKGKQREDVVVDEEEGTIPNPILGTLFGEGSDDDGDARMSEAENAHPENAAAVHTSGESNRSQTKRMYQRCGVRLRGWSVDEQRQEICRVVRHVIREGLAVEQNQEAFVLPGTSDERLQQFARQPDKYGPMLINTTIDITGYTATSEMLDSSWNLALIHNWALLCEEIANTCPDRNRFGQGMQLRDWEKQVTDRLYRIFLAVTKAQPLLENESNDQIKDRIIRAHMERKVRNAKTNSRHVKAKWRADVATAMIDYCRQINDKDGVEFWQYSLRLTKHLGEGGMSEDETSYKTVQVGSRRKKVRVKVIKDLDFRHPSIAAHYEQVEAAPGINDLVFSAAGKHRMERIRISQVKEKRPPEGLSASVYRPGYLENLLPHELAALHLDPNPFPLHQTSNEPDHGGVDFMDTNPV</sequence>
<protein>
    <submittedName>
        <fullName evidence="3">Uncharacterized protein</fullName>
    </submittedName>
</protein>
<accession>A0A6A4GV26</accession>
<evidence type="ECO:0000256" key="2">
    <source>
        <dbReference type="SAM" id="MobiDB-lite"/>
    </source>
</evidence>
<evidence type="ECO:0000313" key="3">
    <source>
        <dbReference type="EMBL" id="KAE9389253.1"/>
    </source>
</evidence>
<reference evidence="3" key="1">
    <citation type="journal article" date="2019" name="Environ. Microbiol.">
        <title>Fungal ecological strategies reflected in gene transcription - a case study of two litter decomposers.</title>
        <authorList>
            <person name="Barbi F."/>
            <person name="Kohler A."/>
            <person name="Barry K."/>
            <person name="Baskaran P."/>
            <person name="Daum C."/>
            <person name="Fauchery L."/>
            <person name="Ihrmark K."/>
            <person name="Kuo A."/>
            <person name="LaButti K."/>
            <person name="Lipzen A."/>
            <person name="Morin E."/>
            <person name="Grigoriev I.V."/>
            <person name="Henrissat B."/>
            <person name="Lindahl B."/>
            <person name="Martin F."/>
        </authorList>
    </citation>
    <scope>NUCLEOTIDE SEQUENCE</scope>
    <source>
        <strain evidence="3">JB14</strain>
    </source>
</reference>
<dbReference type="PANTHER" id="PTHR45615">
    <property type="entry name" value="MYOSIN HEAVY CHAIN, NON-MUSCLE"/>
    <property type="match status" value="1"/>
</dbReference>
<evidence type="ECO:0000256" key="1">
    <source>
        <dbReference type="SAM" id="Coils"/>
    </source>
</evidence>
<evidence type="ECO:0000313" key="4">
    <source>
        <dbReference type="Proteomes" id="UP000799118"/>
    </source>
</evidence>
<dbReference type="AlphaFoldDB" id="A0A6A4GV26"/>
<feature type="coiled-coil region" evidence="1">
    <location>
        <begin position="432"/>
        <end position="466"/>
    </location>
</feature>
<proteinExistence type="predicted"/>
<dbReference type="PANTHER" id="PTHR45615:SF63">
    <property type="entry name" value="CHROMOSOME UNDETERMINED SCAFFOLD_10, WHOLE GENOME SHOTGUN SEQUENCE"/>
    <property type="match status" value="1"/>
</dbReference>
<dbReference type="EMBL" id="ML769704">
    <property type="protein sequence ID" value="KAE9389253.1"/>
    <property type="molecule type" value="Genomic_DNA"/>
</dbReference>
<feature type="compositionally biased region" description="Basic and acidic residues" evidence="2">
    <location>
        <begin position="701"/>
        <end position="711"/>
    </location>
</feature>
<dbReference type="OrthoDB" id="2898360at2759"/>
<feature type="compositionally biased region" description="Low complexity" evidence="2">
    <location>
        <begin position="535"/>
        <end position="557"/>
    </location>
</feature>
<feature type="compositionally biased region" description="Polar residues" evidence="2">
    <location>
        <begin position="337"/>
        <end position="348"/>
    </location>
</feature>
<organism evidence="3 4">
    <name type="scientific">Gymnopus androsaceus JB14</name>
    <dbReference type="NCBI Taxonomy" id="1447944"/>
    <lineage>
        <taxon>Eukaryota</taxon>
        <taxon>Fungi</taxon>
        <taxon>Dikarya</taxon>
        <taxon>Basidiomycota</taxon>
        <taxon>Agaricomycotina</taxon>
        <taxon>Agaricomycetes</taxon>
        <taxon>Agaricomycetidae</taxon>
        <taxon>Agaricales</taxon>
        <taxon>Marasmiineae</taxon>
        <taxon>Omphalotaceae</taxon>
        <taxon>Gymnopus</taxon>
    </lineage>
</organism>
<feature type="coiled-coil region" evidence="1">
    <location>
        <begin position="8"/>
        <end position="60"/>
    </location>
</feature>
<feature type="region of interest" description="Disordered" evidence="2">
    <location>
        <begin position="1055"/>
        <end position="1075"/>
    </location>
</feature>
<feature type="coiled-coil region" evidence="1">
    <location>
        <begin position="94"/>
        <end position="214"/>
    </location>
</feature>
<keyword evidence="4" id="KW-1185">Reference proteome</keyword>
<feature type="region of interest" description="Disordered" evidence="2">
    <location>
        <begin position="322"/>
        <end position="348"/>
    </location>
</feature>
<dbReference type="Proteomes" id="UP000799118">
    <property type="component" value="Unassembled WGS sequence"/>
</dbReference>
<feature type="region of interest" description="Disordered" evidence="2">
    <location>
        <begin position="683"/>
        <end position="730"/>
    </location>
</feature>
<keyword evidence="1" id="KW-0175">Coiled coil</keyword>
<feature type="region of interest" description="Disordered" evidence="2">
    <location>
        <begin position="479"/>
        <end position="558"/>
    </location>
</feature>
<feature type="region of interest" description="Disordered" evidence="2">
    <location>
        <begin position="599"/>
        <end position="631"/>
    </location>
</feature>